<keyword evidence="7 12" id="KW-0560">Oxidoreductase</keyword>
<dbReference type="Pfam" id="PF00389">
    <property type="entry name" value="2-Hacid_dh"/>
    <property type="match status" value="1"/>
</dbReference>
<evidence type="ECO:0000313" key="14">
    <source>
        <dbReference type="EMBL" id="MFK2826377.1"/>
    </source>
</evidence>
<protein>
    <recommendedName>
        <fullName evidence="6">D-3-phosphoglycerate dehydrogenase</fullName>
        <ecNumber evidence="4">1.1.1.399</ecNumber>
        <ecNumber evidence="5">1.1.1.95</ecNumber>
    </recommendedName>
    <alternativeName>
        <fullName evidence="9">2-oxoglutarate reductase</fullName>
    </alternativeName>
</protein>
<dbReference type="InterPro" id="IPR006140">
    <property type="entry name" value="D-isomer_DH_NAD-bd"/>
</dbReference>
<dbReference type="SUPFAM" id="SSF55021">
    <property type="entry name" value="ACT-like"/>
    <property type="match status" value="1"/>
</dbReference>
<feature type="domain" description="ACT" evidence="13">
    <location>
        <begin position="328"/>
        <end position="400"/>
    </location>
</feature>
<dbReference type="Proteomes" id="UP001619911">
    <property type="component" value="Unassembled WGS sequence"/>
</dbReference>
<evidence type="ECO:0000256" key="6">
    <source>
        <dbReference type="ARBA" id="ARBA00021582"/>
    </source>
</evidence>
<gene>
    <name evidence="14" type="ORF">QYG89_12000</name>
</gene>
<dbReference type="InterPro" id="IPR029752">
    <property type="entry name" value="D-isomer_DH_CS1"/>
</dbReference>
<dbReference type="PANTHER" id="PTHR42938">
    <property type="entry name" value="FORMATE DEHYDROGENASE 1"/>
    <property type="match status" value="1"/>
</dbReference>
<dbReference type="SUPFAM" id="SSF52283">
    <property type="entry name" value="Formate/glycerate dehydrogenase catalytic domain-like"/>
    <property type="match status" value="1"/>
</dbReference>
<evidence type="ECO:0000259" key="13">
    <source>
        <dbReference type="PROSITE" id="PS51671"/>
    </source>
</evidence>
<comment type="similarity">
    <text evidence="3 12">Belongs to the D-isomer specific 2-hydroxyacid dehydrogenase family.</text>
</comment>
<evidence type="ECO:0000256" key="10">
    <source>
        <dbReference type="ARBA" id="ARBA00048126"/>
    </source>
</evidence>
<comment type="catalytic activity">
    <reaction evidence="11">
        <text>(2R)-3-phosphoglycerate + NAD(+) = 3-phosphooxypyruvate + NADH + H(+)</text>
        <dbReference type="Rhea" id="RHEA:12641"/>
        <dbReference type="ChEBI" id="CHEBI:15378"/>
        <dbReference type="ChEBI" id="CHEBI:18110"/>
        <dbReference type="ChEBI" id="CHEBI:57540"/>
        <dbReference type="ChEBI" id="CHEBI:57945"/>
        <dbReference type="ChEBI" id="CHEBI:58272"/>
        <dbReference type="EC" id="1.1.1.95"/>
    </reaction>
</comment>
<evidence type="ECO:0000256" key="7">
    <source>
        <dbReference type="ARBA" id="ARBA00023002"/>
    </source>
</evidence>
<dbReference type="CDD" id="cd12174">
    <property type="entry name" value="PGDH_like_3"/>
    <property type="match status" value="1"/>
</dbReference>
<dbReference type="EC" id="1.1.1.399" evidence="4"/>
<reference evidence="14 15" key="1">
    <citation type="submission" date="2023-07" db="EMBL/GenBank/DDBJ databases">
        <title>Bacillus lucianemedeirus sp. nov, a new species isolated from an immunobiological production facility.</title>
        <authorList>
            <person name="Costa L.V."/>
            <person name="Miranda R.V.S.L."/>
            <person name="Brandao M.L.L."/>
            <person name="Reis C.M.F."/>
            <person name="Frazao A.M."/>
            <person name="Cruz F.V."/>
            <person name="Baio P.V.P."/>
            <person name="Veras J.F.C."/>
            <person name="Ramos J.N."/>
            <person name="Vieira V."/>
        </authorList>
    </citation>
    <scope>NUCLEOTIDE SEQUENCE [LARGE SCALE GENOMIC DNA]</scope>
    <source>
        <strain evidence="14 15">B190/17</strain>
    </source>
</reference>
<comment type="catalytic activity">
    <reaction evidence="10">
        <text>(R)-2-hydroxyglutarate + NAD(+) = 2-oxoglutarate + NADH + H(+)</text>
        <dbReference type="Rhea" id="RHEA:49612"/>
        <dbReference type="ChEBI" id="CHEBI:15378"/>
        <dbReference type="ChEBI" id="CHEBI:15801"/>
        <dbReference type="ChEBI" id="CHEBI:16810"/>
        <dbReference type="ChEBI" id="CHEBI:57540"/>
        <dbReference type="ChEBI" id="CHEBI:57945"/>
        <dbReference type="EC" id="1.1.1.399"/>
    </reaction>
</comment>
<evidence type="ECO:0000256" key="12">
    <source>
        <dbReference type="RuleBase" id="RU003719"/>
    </source>
</evidence>
<evidence type="ECO:0000256" key="11">
    <source>
        <dbReference type="ARBA" id="ARBA00048731"/>
    </source>
</evidence>
<sequence>MHNKGENEQLFTIKTLNNIAECGLNIFNTENFTVDNDSQSPDGIVLRSYNMHDMEIDKNVKAIARAGAGVNNIPVSAYTERGIVVFNTPGANANAVKELVLTSLMASSRNIFAGLTWTRELAGQGDQIPKLVEAGKKQFVGKEIKGKTLGVIGLGAVGALVANDALDLDMDVIGFDPFISVDTAWNLSRSVQRAMTIEELYAKSDYITVHVPLTKDTEGMFNENTFDIMKEGVHILNFSRGELVNEQDMAVALESGKVGKYVTDFPNENIFKMKNAIAIPHLGASTKESEENCAIMASRQVKDYLETGNIKNSVNMPNVSLPYTGKTRVTVYHQNVPNMVGQITSVLSEYSLNIADMVNRSRGDYAYTMIDIDNQVNGDVVPGLEEKISQIAGVVMTRVI</sequence>
<evidence type="ECO:0000256" key="8">
    <source>
        <dbReference type="ARBA" id="ARBA00023027"/>
    </source>
</evidence>
<evidence type="ECO:0000256" key="1">
    <source>
        <dbReference type="ARBA" id="ARBA00003800"/>
    </source>
</evidence>
<dbReference type="SUPFAM" id="SSF51735">
    <property type="entry name" value="NAD(P)-binding Rossmann-fold domains"/>
    <property type="match status" value="1"/>
</dbReference>
<dbReference type="InterPro" id="IPR045865">
    <property type="entry name" value="ACT-like_dom_sf"/>
</dbReference>
<dbReference type="EMBL" id="JAUIYO010000009">
    <property type="protein sequence ID" value="MFK2826377.1"/>
    <property type="molecule type" value="Genomic_DNA"/>
</dbReference>
<evidence type="ECO:0000313" key="15">
    <source>
        <dbReference type="Proteomes" id="UP001619911"/>
    </source>
</evidence>
<organism evidence="14 15">
    <name type="scientific">Bacillus lumedeiriae</name>
    <dbReference type="NCBI Taxonomy" id="3058829"/>
    <lineage>
        <taxon>Bacteria</taxon>
        <taxon>Bacillati</taxon>
        <taxon>Bacillota</taxon>
        <taxon>Bacilli</taxon>
        <taxon>Bacillales</taxon>
        <taxon>Bacillaceae</taxon>
        <taxon>Bacillus</taxon>
    </lineage>
</organism>
<dbReference type="Gene3D" id="3.40.50.720">
    <property type="entry name" value="NAD(P)-binding Rossmann-like Domain"/>
    <property type="match status" value="2"/>
</dbReference>
<comment type="function">
    <text evidence="1">Catalyzes the reversible oxidation of 3-phospho-D-glycerate to 3-phosphonooxypyruvate, the first step of the phosphorylated L-serine biosynthesis pathway. Also catalyzes the reversible oxidation of 2-hydroxyglutarate to 2-oxoglutarate.</text>
</comment>
<dbReference type="Pfam" id="PF02826">
    <property type="entry name" value="2-Hacid_dh_C"/>
    <property type="match status" value="1"/>
</dbReference>
<evidence type="ECO:0000256" key="4">
    <source>
        <dbReference type="ARBA" id="ARBA00013001"/>
    </source>
</evidence>
<dbReference type="InterPro" id="IPR006139">
    <property type="entry name" value="D-isomer_2_OHA_DH_cat_dom"/>
</dbReference>
<comment type="caution">
    <text evidence="14">The sequence shown here is derived from an EMBL/GenBank/DDBJ whole genome shotgun (WGS) entry which is preliminary data.</text>
</comment>
<evidence type="ECO:0000256" key="5">
    <source>
        <dbReference type="ARBA" id="ARBA00013143"/>
    </source>
</evidence>
<dbReference type="EC" id="1.1.1.95" evidence="5"/>
<comment type="pathway">
    <text evidence="2">Amino-acid biosynthesis; L-serine biosynthesis; L-serine from 3-phospho-D-glycerate: step 1/3.</text>
</comment>
<dbReference type="PROSITE" id="PS51671">
    <property type="entry name" value="ACT"/>
    <property type="match status" value="1"/>
</dbReference>
<dbReference type="Gene3D" id="3.30.70.260">
    <property type="match status" value="1"/>
</dbReference>
<dbReference type="CDD" id="cd04901">
    <property type="entry name" value="ACT_3PGDH"/>
    <property type="match status" value="1"/>
</dbReference>
<dbReference type="RefSeq" id="WP_404317648.1">
    <property type="nucleotide sequence ID" value="NZ_JAUIYO010000009.1"/>
</dbReference>
<dbReference type="InterPro" id="IPR002912">
    <property type="entry name" value="ACT_dom"/>
</dbReference>
<evidence type="ECO:0000256" key="2">
    <source>
        <dbReference type="ARBA" id="ARBA00005216"/>
    </source>
</evidence>
<dbReference type="InterPro" id="IPR036291">
    <property type="entry name" value="NAD(P)-bd_dom_sf"/>
</dbReference>
<name>A0ABW8IA61_9BACI</name>
<accession>A0ABW8IA61</accession>
<proteinExistence type="inferred from homology"/>
<evidence type="ECO:0000256" key="3">
    <source>
        <dbReference type="ARBA" id="ARBA00005854"/>
    </source>
</evidence>
<keyword evidence="8" id="KW-0520">NAD</keyword>
<evidence type="ECO:0000256" key="9">
    <source>
        <dbReference type="ARBA" id="ARBA00030455"/>
    </source>
</evidence>
<keyword evidence="15" id="KW-1185">Reference proteome</keyword>
<dbReference type="PROSITE" id="PS00065">
    <property type="entry name" value="D_2_HYDROXYACID_DH_1"/>
    <property type="match status" value="1"/>
</dbReference>
<dbReference type="PANTHER" id="PTHR42938:SF47">
    <property type="entry name" value="HYDROXYPYRUVATE REDUCTASE"/>
    <property type="match status" value="1"/>
</dbReference>